<keyword evidence="2" id="KW-1185">Reference proteome</keyword>
<proteinExistence type="predicted"/>
<sequence length="117" mass="13475">VKIYDKEEQKFEANGEFQNALWTDGMCANLQVVQMTGINWRRNEMCFIELILSKARLLRALFISYGGNVVMSSEDAINELLTYKRASAEAQVLFKGRETSFHTINFILCILVVYLKL</sequence>
<reference evidence="1" key="4">
    <citation type="submission" date="2019-03" db="UniProtKB">
        <authorList>
            <consortium name="EnsemblPlants"/>
        </authorList>
    </citation>
    <scope>IDENTIFICATION</scope>
</reference>
<reference evidence="2" key="2">
    <citation type="journal article" date="2017" name="Nat. Plants">
        <title>The Aegilops tauschii genome reveals multiple impacts of transposons.</title>
        <authorList>
            <person name="Zhao G."/>
            <person name="Zou C."/>
            <person name="Li K."/>
            <person name="Wang K."/>
            <person name="Li T."/>
            <person name="Gao L."/>
            <person name="Zhang X."/>
            <person name="Wang H."/>
            <person name="Yang Z."/>
            <person name="Liu X."/>
            <person name="Jiang W."/>
            <person name="Mao L."/>
            <person name="Kong X."/>
            <person name="Jiao Y."/>
            <person name="Jia J."/>
        </authorList>
    </citation>
    <scope>NUCLEOTIDE SEQUENCE [LARGE SCALE GENOMIC DNA]</scope>
    <source>
        <strain evidence="2">cv. AL8/78</strain>
    </source>
</reference>
<evidence type="ECO:0000313" key="2">
    <source>
        <dbReference type="Proteomes" id="UP000015105"/>
    </source>
</evidence>
<reference evidence="2" key="1">
    <citation type="journal article" date="2014" name="Science">
        <title>Ancient hybridizations among the ancestral genomes of bread wheat.</title>
        <authorList>
            <consortium name="International Wheat Genome Sequencing Consortium,"/>
            <person name="Marcussen T."/>
            <person name="Sandve S.R."/>
            <person name="Heier L."/>
            <person name="Spannagl M."/>
            <person name="Pfeifer M."/>
            <person name="Jakobsen K.S."/>
            <person name="Wulff B.B."/>
            <person name="Steuernagel B."/>
            <person name="Mayer K.F."/>
            <person name="Olsen O.A."/>
        </authorList>
    </citation>
    <scope>NUCLEOTIDE SEQUENCE [LARGE SCALE GENOMIC DNA]</scope>
    <source>
        <strain evidence="2">cv. AL8/78</strain>
    </source>
</reference>
<accession>A0A453KTH5</accession>
<dbReference type="Proteomes" id="UP000015105">
    <property type="component" value="Chromosome 5D"/>
</dbReference>
<dbReference type="EnsemblPlants" id="AET5Gv20508900.9">
    <property type="protein sequence ID" value="AET5Gv20508900.9"/>
    <property type="gene ID" value="AET5Gv20508900"/>
</dbReference>
<reference evidence="1" key="5">
    <citation type="journal article" date="2021" name="G3 (Bethesda)">
        <title>Aegilops tauschii genome assembly Aet v5.0 features greater sequence contiguity and improved annotation.</title>
        <authorList>
            <person name="Wang L."/>
            <person name="Zhu T."/>
            <person name="Rodriguez J.C."/>
            <person name="Deal K.R."/>
            <person name="Dubcovsky J."/>
            <person name="McGuire P.E."/>
            <person name="Lux T."/>
            <person name="Spannagl M."/>
            <person name="Mayer K.F.X."/>
            <person name="Baldrich P."/>
            <person name="Meyers B.C."/>
            <person name="Huo N."/>
            <person name="Gu Y.Q."/>
            <person name="Zhou H."/>
            <person name="Devos K.M."/>
            <person name="Bennetzen J.L."/>
            <person name="Unver T."/>
            <person name="Budak H."/>
            <person name="Gulick P.J."/>
            <person name="Galiba G."/>
            <person name="Kalapos B."/>
            <person name="Nelson D.R."/>
            <person name="Li P."/>
            <person name="You F.M."/>
            <person name="Luo M.C."/>
            <person name="Dvorak J."/>
        </authorList>
    </citation>
    <scope>NUCLEOTIDE SEQUENCE [LARGE SCALE GENOMIC DNA]</scope>
    <source>
        <strain evidence="1">cv. AL8/78</strain>
    </source>
</reference>
<reference evidence="1" key="3">
    <citation type="journal article" date="2017" name="Nature">
        <title>Genome sequence of the progenitor of the wheat D genome Aegilops tauschii.</title>
        <authorList>
            <person name="Luo M.C."/>
            <person name="Gu Y.Q."/>
            <person name="Puiu D."/>
            <person name="Wang H."/>
            <person name="Twardziok S.O."/>
            <person name="Deal K.R."/>
            <person name="Huo N."/>
            <person name="Zhu T."/>
            <person name="Wang L."/>
            <person name="Wang Y."/>
            <person name="McGuire P.E."/>
            <person name="Liu S."/>
            <person name="Long H."/>
            <person name="Ramasamy R.K."/>
            <person name="Rodriguez J.C."/>
            <person name="Van S.L."/>
            <person name="Yuan L."/>
            <person name="Wang Z."/>
            <person name="Xia Z."/>
            <person name="Xiao L."/>
            <person name="Anderson O.D."/>
            <person name="Ouyang S."/>
            <person name="Liang Y."/>
            <person name="Zimin A.V."/>
            <person name="Pertea G."/>
            <person name="Qi P."/>
            <person name="Bennetzen J.L."/>
            <person name="Dai X."/>
            <person name="Dawson M.W."/>
            <person name="Muller H.G."/>
            <person name="Kugler K."/>
            <person name="Rivarola-Duarte L."/>
            <person name="Spannagl M."/>
            <person name="Mayer K.F.X."/>
            <person name="Lu F.H."/>
            <person name="Bevan M.W."/>
            <person name="Leroy P."/>
            <person name="Li P."/>
            <person name="You F.M."/>
            <person name="Sun Q."/>
            <person name="Liu Z."/>
            <person name="Lyons E."/>
            <person name="Wicker T."/>
            <person name="Salzberg S.L."/>
            <person name="Devos K.M."/>
            <person name="Dvorak J."/>
        </authorList>
    </citation>
    <scope>NUCLEOTIDE SEQUENCE [LARGE SCALE GENOMIC DNA]</scope>
    <source>
        <strain evidence="1">cv. AL8/78</strain>
    </source>
</reference>
<name>A0A453KTH5_AEGTS</name>
<protein>
    <submittedName>
        <fullName evidence="1">Uncharacterized protein</fullName>
    </submittedName>
</protein>
<dbReference type="AlphaFoldDB" id="A0A453KTH5"/>
<evidence type="ECO:0000313" key="1">
    <source>
        <dbReference type="EnsemblPlants" id="AET5Gv20508900.9"/>
    </source>
</evidence>
<organism evidence="1 2">
    <name type="scientific">Aegilops tauschii subsp. strangulata</name>
    <name type="common">Goatgrass</name>
    <dbReference type="NCBI Taxonomy" id="200361"/>
    <lineage>
        <taxon>Eukaryota</taxon>
        <taxon>Viridiplantae</taxon>
        <taxon>Streptophyta</taxon>
        <taxon>Embryophyta</taxon>
        <taxon>Tracheophyta</taxon>
        <taxon>Spermatophyta</taxon>
        <taxon>Magnoliopsida</taxon>
        <taxon>Liliopsida</taxon>
        <taxon>Poales</taxon>
        <taxon>Poaceae</taxon>
        <taxon>BOP clade</taxon>
        <taxon>Pooideae</taxon>
        <taxon>Triticodae</taxon>
        <taxon>Triticeae</taxon>
        <taxon>Triticinae</taxon>
        <taxon>Aegilops</taxon>
    </lineage>
</organism>
<dbReference type="Gramene" id="AET5Gv20508900.9">
    <property type="protein sequence ID" value="AET5Gv20508900.9"/>
    <property type="gene ID" value="AET5Gv20508900"/>
</dbReference>